<feature type="transmembrane region" description="Helical" evidence="1">
    <location>
        <begin position="27"/>
        <end position="44"/>
    </location>
</feature>
<evidence type="ECO:0000256" key="1">
    <source>
        <dbReference type="SAM" id="Phobius"/>
    </source>
</evidence>
<dbReference type="AlphaFoldDB" id="A0A6J7H3F0"/>
<feature type="transmembrane region" description="Helical" evidence="1">
    <location>
        <begin position="183"/>
        <end position="201"/>
    </location>
</feature>
<gene>
    <name evidence="2" type="ORF">UFOPK3564_01535</name>
</gene>
<name>A0A6J7H3F0_9ZZZZ</name>
<organism evidence="2">
    <name type="scientific">freshwater metagenome</name>
    <dbReference type="NCBI Taxonomy" id="449393"/>
    <lineage>
        <taxon>unclassified sequences</taxon>
        <taxon>metagenomes</taxon>
        <taxon>ecological metagenomes</taxon>
    </lineage>
</organism>
<keyword evidence="1" id="KW-1133">Transmembrane helix</keyword>
<keyword evidence="1" id="KW-0472">Membrane</keyword>
<evidence type="ECO:0000313" key="2">
    <source>
        <dbReference type="EMBL" id="CAB4915461.1"/>
    </source>
</evidence>
<dbReference type="EMBL" id="CAFBMK010000078">
    <property type="protein sequence ID" value="CAB4915461.1"/>
    <property type="molecule type" value="Genomic_DNA"/>
</dbReference>
<keyword evidence="1" id="KW-0812">Transmembrane</keyword>
<feature type="transmembrane region" description="Helical" evidence="1">
    <location>
        <begin position="157"/>
        <end position="176"/>
    </location>
</feature>
<sequence>MGAGLLGWMGQTTTSGAFRGSWEFSRLGGPWLVAGFLGGAIGGWRRGVGGLVLGVLAGAVVVGAGSVAYYGLSYWDGGNDARRAATLGIGWGAAGLAVGGALGLVGAAYATLLGRRRRDDDGRPAASWVHGLALGTLGGLLMGESIALLWVWDGEGLRTMAVLEGLGGAAIVAVGAAARSWRFIVGAVLASAVAATVAPIATTALRETLRTIGWAGA</sequence>
<feature type="transmembrane region" description="Helical" evidence="1">
    <location>
        <begin position="91"/>
        <end position="113"/>
    </location>
</feature>
<reference evidence="2" key="1">
    <citation type="submission" date="2020-05" db="EMBL/GenBank/DDBJ databases">
        <authorList>
            <person name="Chiriac C."/>
            <person name="Salcher M."/>
            <person name="Ghai R."/>
            <person name="Kavagutti S V."/>
        </authorList>
    </citation>
    <scope>NUCLEOTIDE SEQUENCE</scope>
</reference>
<feature type="transmembrane region" description="Helical" evidence="1">
    <location>
        <begin position="51"/>
        <end position="71"/>
    </location>
</feature>
<proteinExistence type="predicted"/>
<feature type="transmembrane region" description="Helical" evidence="1">
    <location>
        <begin position="125"/>
        <end position="151"/>
    </location>
</feature>
<accession>A0A6J7H3F0</accession>
<protein>
    <submittedName>
        <fullName evidence="2">Unannotated protein</fullName>
    </submittedName>
</protein>